<gene>
    <name evidence="1" type="ORF">QAD02_021260</name>
</gene>
<reference evidence="1" key="1">
    <citation type="submission" date="2023-04" db="EMBL/GenBank/DDBJ databases">
        <title>A chromosome-level genome assembly of the parasitoid wasp Eretmocerus hayati.</title>
        <authorList>
            <person name="Zhong Y."/>
            <person name="Liu S."/>
            <person name="Liu Y."/>
        </authorList>
    </citation>
    <scope>NUCLEOTIDE SEQUENCE</scope>
    <source>
        <strain evidence="1">ZJU_SS_LIU_2023</strain>
    </source>
</reference>
<proteinExistence type="predicted"/>
<evidence type="ECO:0000313" key="2">
    <source>
        <dbReference type="Proteomes" id="UP001239111"/>
    </source>
</evidence>
<organism evidence="1 2">
    <name type="scientific">Eretmocerus hayati</name>
    <dbReference type="NCBI Taxonomy" id="131215"/>
    <lineage>
        <taxon>Eukaryota</taxon>
        <taxon>Metazoa</taxon>
        <taxon>Ecdysozoa</taxon>
        <taxon>Arthropoda</taxon>
        <taxon>Hexapoda</taxon>
        <taxon>Insecta</taxon>
        <taxon>Pterygota</taxon>
        <taxon>Neoptera</taxon>
        <taxon>Endopterygota</taxon>
        <taxon>Hymenoptera</taxon>
        <taxon>Apocrita</taxon>
        <taxon>Proctotrupomorpha</taxon>
        <taxon>Chalcidoidea</taxon>
        <taxon>Aphelinidae</taxon>
        <taxon>Aphelininae</taxon>
        <taxon>Eretmocerus</taxon>
    </lineage>
</organism>
<keyword evidence="2" id="KW-1185">Reference proteome</keyword>
<comment type="caution">
    <text evidence="1">The sequence shown here is derived from an EMBL/GenBank/DDBJ whole genome shotgun (WGS) entry which is preliminary data.</text>
</comment>
<accession>A0ACC2PSY3</accession>
<evidence type="ECO:0000313" key="1">
    <source>
        <dbReference type="EMBL" id="KAJ8685467.1"/>
    </source>
</evidence>
<protein>
    <submittedName>
        <fullName evidence="1">Uncharacterized protein</fullName>
    </submittedName>
</protein>
<name>A0ACC2PSY3_9HYME</name>
<dbReference type="Proteomes" id="UP001239111">
    <property type="component" value="Chromosome 1"/>
</dbReference>
<sequence length="127" mass="13257">METTGESRLSLGLTSASAYLKDTECFIESDLAQGARCDSNMSYLFSGAGTVGIASLTDARRECLVASTRPTGESRLSLGLTGASAFLKATECFPGSNMAQRACWNSERAYSSTWAGTAGIASLAYAV</sequence>
<dbReference type="EMBL" id="CM056741">
    <property type="protein sequence ID" value="KAJ8685467.1"/>
    <property type="molecule type" value="Genomic_DNA"/>
</dbReference>